<feature type="compositionally biased region" description="Basic residues" evidence="8">
    <location>
        <begin position="85"/>
        <end position="94"/>
    </location>
</feature>
<feature type="transmembrane region" description="Helical" evidence="9">
    <location>
        <begin position="600"/>
        <end position="625"/>
    </location>
</feature>
<dbReference type="VEuPathDB" id="AmoebaDB:ACA1_291660"/>
<dbReference type="GO" id="GO:0016887">
    <property type="term" value="F:ATP hydrolysis activity"/>
    <property type="evidence" value="ECO:0007669"/>
    <property type="project" value="InterPro"/>
</dbReference>
<keyword evidence="3 9" id="KW-0812">Transmembrane</keyword>
<evidence type="ECO:0000256" key="6">
    <source>
        <dbReference type="ARBA" id="ARBA00022989"/>
    </source>
</evidence>
<evidence type="ECO:0000313" key="11">
    <source>
        <dbReference type="EMBL" id="ELR25358.1"/>
    </source>
</evidence>
<evidence type="ECO:0000256" key="5">
    <source>
        <dbReference type="ARBA" id="ARBA00022840"/>
    </source>
</evidence>
<feature type="region of interest" description="Disordered" evidence="8">
    <location>
        <begin position="1"/>
        <end position="40"/>
    </location>
</feature>
<dbReference type="GO" id="GO:0016020">
    <property type="term" value="C:membrane"/>
    <property type="evidence" value="ECO:0007669"/>
    <property type="project" value="UniProtKB-SubCell"/>
</dbReference>
<name>L8HL07_ACACF</name>
<dbReference type="Gene3D" id="3.40.50.300">
    <property type="entry name" value="P-loop containing nucleotide triphosphate hydrolases"/>
    <property type="match status" value="1"/>
</dbReference>
<dbReference type="InterPro" id="IPR027417">
    <property type="entry name" value="P-loop_NTPase"/>
</dbReference>
<sequence>MQTASAEEWSQRALHVPTLHLPVQATTNNNTEPDHSRPFPRVTLSWENLHYAIPQPASTSAGGWQSWLPFKTSATSASQGGVPAHQRRRRKRRNSTYADAEELGLRDAEEGLTGEPDEQDTLIADDEAAQEEEDGMKKLLRGVEGIVYPGELCAIMGASGAGKTTLIDVLACRGMKGRLSGEVNLNGEPVAKRQAFFRRVSGYVMQDNIMLETLTVRETISYAARLKLPSKMTRAEKEQRVDRVMAELRLTHIADSRVGGSSSRSISGGELKRVAIAIELVSSPSLLFLDEPTSGLDSNGATDLVQLLKSLATRGQRTVLCTIHQPSSHMFNAFDKLLLLSQGRVIYFGKADKAVDYFSGLGIRPPPMSNPAEFILDIAFHARRQEALEQGDHTSTEVSIVTPRSPMIGSESINDVSSEERTEADAMFPSTSELAFQYKQSTWYQAVTKDLGAERAAGRKNTTRRKTRSSQTALESRSSRRELLYLRRHPDLFYSRLLVQVAMGFVMGSLWFQLEEDHLYVQNCLGVIYMTITMLSFTSFSSVASYLEQNAVFHRERASGMYVALSYFVSKVIVAFSFIAVLVAIECTIVYWMVGLRRDMWHYFAFFVLVITLAAWSAEALIFAISGLTRTVQVAQVGFAFTLGVFFIFAGFVINTNSIPSYYAPAKYASFIKYGFEALVYNEFVGRVVNGVPGEVIIAQTTEGFSVWLDVGVLGGMTAFYLVVAFLALQFLDKEKR</sequence>
<keyword evidence="6 9" id="KW-1133">Transmembrane helix</keyword>
<feature type="transmembrane region" description="Helical" evidence="9">
    <location>
        <begin position="493"/>
        <end position="514"/>
    </location>
</feature>
<feature type="transmembrane region" description="Helical" evidence="9">
    <location>
        <begin position="526"/>
        <end position="547"/>
    </location>
</feature>
<evidence type="ECO:0000256" key="2">
    <source>
        <dbReference type="ARBA" id="ARBA00022448"/>
    </source>
</evidence>
<dbReference type="GO" id="GO:0005524">
    <property type="term" value="F:ATP binding"/>
    <property type="evidence" value="ECO:0007669"/>
    <property type="project" value="UniProtKB-KW"/>
</dbReference>
<evidence type="ECO:0000256" key="8">
    <source>
        <dbReference type="SAM" id="MobiDB-lite"/>
    </source>
</evidence>
<evidence type="ECO:0000259" key="10">
    <source>
        <dbReference type="PROSITE" id="PS50893"/>
    </source>
</evidence>
<organism evidence="11 12">
    <name type="scientific">Acanthamoeba castellanii (strain ATCC 30010 / Neff)</name>
    <dbReference type="NCBI Taxonomy" id="1257118"/>
    <lineage>
        <taxon>Eukaryota</taxon>
        <taxon>Amoebozoa</taxon>
        <taxon>Discosea</taxon>
        <taxon>Longamoebia</taxon>
        <taxon>Centramoebida</taxon>
        <taxon>Acanthamoebidae</taxon>
        <taxon>Acanthamoeba</taxon>
    </lineage>
</organism>
<dbReference type="InterPro" id="IPR003439">
    <property type="entry name" value="ABC_transporter-like_ATP-bd"/>
</dbReference>
<dbReference type="PANTHER" id="PTHR48041">
    <property type="entry name" value="ABC TRANSPORTER G FAMILY MEMBER 28"/>
    <property type="match status" value="1"/>
</dbReference>
<dbReference type="AlphaFoldDB" id="L8HL07"/>
<keyword evidence="12" id="KW-1185">Reference proteome</keyword>
<dbReference type="KEGG" id="acan:ACA1_291660"/>
<dbReference type="SUPFAM" id="SSF52540">
    <property type="entry name" value="P-loop containing nucleoside triphosphate hydrolases"/>
    <property type="match status" value="1"/>
</dbReference>
<evidence type="ECO:0000256" key="4">
    <source>
        <dbReference type="ARBA" id="ARBA00022741"/>
    </source>
</evidence>
<dbReference type="GO" id="GO:0140359">
    <property type="term" value="F:ABC-type transporter activity"/>
    <property type="evidence" value="ECO:0007669"/>
    <property type="project" value="InterPro"/>
</dbReference>
<feature type="region of interest" description="Disordered" evidence="8">
    <location>
        <begin position="74"/>
        <end position="123"/>
    </location>
</feature>
<protein>
    <submittedName>
        <fullName evidence="11">ABC2 type transporter superfamily protein</fullName>
    </submittedName>
</protein>
<dbReference type="Proteomes" id="UP000011083">
    <property type="component" value="Unassembled WGS sequence"/>
</dbReference>
<proteinExistence type="predicted"/>
<dbReference type="Pfam" id="PF00005">
    <property type="entry name" value="ABC_tran"/>
    <property type="match status" value="1"/>
</dbReference>
<evidence type="ECO:0000256" key="3">
    <source>
        <dbReference type="ARBA" id="ARBA00022692"/>
    </source>
</evidence>
<evidence type="ECO:0000256" key="9">
    <source>
        <dbReference type="SAM" id="Phobius"/>
    </source>
</evidence>
<gene>
    <name evidence="11" type="ORF">ACA1_291660</name>
</gene>
<dbReference type="SMART" id="SM00382">
    <property type="entry name" value="AAA"/>
    <property type="match status" value="1"/>
</dbReference>
<feature type="domain" description="ABC transporter" evidence="10">
    <location>
        <begin position="123"/>
        <end position="367"/>
    </location>
</feature>
<dbReference type="PANTHER" id="PTHR48041:SF139">
    <property type="entry name" value="PROTEIN SCARLET"/>
    <property type="match status" value="1"/>
</dbReference>
<dbReference type="EMBL" id="KB007805">
    <property type="protein sequence ID" value="ELR25358.1"/>
    <property type="molecule type" value="Genomic_DNA"/>
</dbReference>
<feature type="region of interest" description="Disordered" evidence="8">
    <location>
        <begin position="454"/>
        <end position="474"/>
    </location>
</feature>
<dbReference type="OrthoDB" id="26425at2759"/>
<dbReference type="InterPro" id="IPR017871">
    <property type="entry name" value="ABC_transporter-like_CS"/>
</dbReference>
<feature type="transmembrane region" description="Helical" evidence="9">
    <location>
        <begin position="637"/>
        <end position="654"/>
    </location>
</feature>
<dbReference type="PROSITE" id="PS00211">
    <property type="entry name" value="ABC_TRANSPORTER_1"/>
    <property type="match status" value="1"/>
</dbReference>
<keyword evidence="2" id="KW-0813">Transport</keyword>
<evidence type="ECO:0000256" key="7">
    <source>
        <dbReference type="ARBA" id="ARBA00023136"/>
    </source>
</evidence>
<comment type="subcellular location">
    <subcellularLocation>
        <location evidence="1">Membrane</location>
        <topology evidence="1">Multi-pass membrane protein</topology>
    </subcellularLocation>
</comment>
<dbReference type="GeneID" id="14926408"/>
<reference evidence="11 12" key="1">
    <citation type="journal article" date="2013" name="Genome Biol.">
        <title>Genome of Acanthamoeba castellanii highlights extensive lateral gene transfer and early evolution of tyrosine kinase signaling.</title>
        <authorList>
            <person name="Clarke M."/>
            <person name="Lohan A.J."/>
            <person name="Liu B."/>
            <person name="Lagkouvardos I."/>
            <person name="Roy S."/>
            <person name="Zafar N."/>
            <person name="Bertelli C."/>
            <person name="Schilde C."/>
            <person name="Kianianmomeni A."/>
            <person name="Burglin T.R."/>
            <person name="Frech C."/>
            <person name="Turcotte B."/>
            <person name="Kopec K.O."/>
            <person name="Synnott J.M."/>
            <person name="Choo C."/>
            <person name="Paponov I."/>
            <person name="Finkler A."/>
            <person name="Soon Heng Tan C."/>
            <person name="Hutchins A.P."/>
            <person name="Weinmeier T."/>
            <person name="Rattei T."/>
            <person name="Chu J.S."/>
            <person name="Gimenez G."/>
            <person name="Irimia M."/>
            <person name="Rigden D.J."/>
            <person name="Fitzpatrick D.A."/>
            <person name="Lorenzo-Morales J."/>
            <person name="Bateman A."/>
            <person name="Chiu C.H."/>
            <person name="Tang P."/>
            <person name="Hegemann P."/>
            <person name="Fromm H."/>
            <person name="Raoult D."/>
            <person name="Greub G."/>
            <person name="Miranda-Saavedra D."/>
            <person name="Chen N."/>
            <person name="Nash P."/>
            <person name="Ginger M.L."/>
            <person name="Horn M."/>
            <person name="Schaap P."/>
            <person name="Caler L."/>
            <person name="Loftus B."/>
        </authorList>
    </citation>
    <scope>NUCLEOTIDE SEQUENCE [LARGE SCALE GENOMIC DNA]</scope>
    <source>
        <strain evidence="11 12">Neff</strain>
    </source>
</reference>
<accession>L8HL07</accession>
<feature type="transmembrane region" description="Helical" evidence="9">
    <location>
        <begin position="568"/>
        <end position="594"/>
    </location>
</feature>
<evidence type="ECO:0000256" key="1">
    <source>
        <dbReference type="ARBA" id="ARBA00004141"/>
    </source>
</evidence>
<dbReference type="Pfam" id="PF01061">
    <property type="entry name" value="ABC2_membrane"/>
    <property type="match status" value="1"/>
</dbReference>
<keyword evidence="5" id="KW-0067">ATP-binding</keyword>
<dbReference type="InterPro" id="IPR013525">
    <property type="entry name" value="ABC2_TM"/>
</dbReference>
<dbReference type="OMA" id="KWNCLFI"/>
<feature type="compositionally biased region" description="Acidic residues" evidence="8">
    <location>
        <begin position="110"/>
        <end position="123"/>
    </location>
</feature>
<feature type="transmembrane region" description="Helical" evidence="9">
    <location>
        <begin position="711"/>
        <end position="732"/>
    </location>
</feature>
<dbReference type="InterPro" id="IPR003593">
    <property type="entry name" value="AAA+_ATPase"/>
</dbReference>
<dbReference type="RefSeq" id="XP_004368113.1">
    <property type="nucleotide sequence ID" value="XM_004368056.1"/>
</dbReference>
<dbReference type="InterPro" id="IPR050352">
    <property type="entry name" value="ABCG_transporters"/>
</dbReference>
<evidence type="ECO:0000313" key="12">
    <source>
        <dbReference type="Proteomes" id="UP000011083"/>
    </source>
</evidence>
<dbReference type="PROSITE" id="PS50893">
    <property type="entry name" value="ABC_TRANSPORTER_2"/>
    <property type="match status" value="1"/>
</dbReference>
<keyword evidence="4" id="KW-0547">Nucleotide-binding</keyword>
<keyword evidence="7 9" id="KW-0472">Membrane</keyword>
<dbReference type="CDD" id="cd03213">
    <property type="entry name" value="ABCG_EPDR"/>
    <property type="match status" value="1"/>
</dbReference>